<dbReference type="RefSeq" id="WP_008445747.1">
    <property type="nucleotide sequence ID" value="NZ_AOJK01000073.1"/>
</dbReference>
<dbReference type="Proteomes" id="UP000011586">
    <property type="component" value="Unassembled WGS sequence"/>
</dbReference>
<feature type="transmembrane region" description="Helical" evidence="1">
    <location>
        <begin position="46"/>
        <end position="65"/>
    </location>
</feature>
<accession>M0DZE9</accession>
<feature type="transmembrane region" description="Helical" evidence="1">
    <location>
        <begin position="21"/>
        <end position="40"/>
    </location>
</feature>
<keyword evidence="3" id="KW-1185">Reference proteome</keyword>
<gene>
    <name evidence="2" type="ORF">C463_16182</name>
</gene>
<organism evidence="2 3">
    <name type="scientific">Halorubrum californiense DSM 19288</name>
    <dbReference type="NCBI Taxonomy" id="1227465"/>
    <lineage>
        <taxon>Archaea</taxon>
        <taxon>Methanobacteriati</taxon>
        <taxon>Methanobacteriota</taxon>
        <taxon>Stenosarchaea group</taxon>
        <taxon>Halobacteria</taxon>
        <taxon>Halobacteriales</taxon>
        <taxon>Haloferacaceae</taxon>
        <taxon>Halorubrum</taxon>
    </lineage>
</organism>
<keyword evidence="1" id="KW-0472">Membrane</keyword>
<dbReference type="OrthoDB" id="330059at2157"/>
<name>M0DZE9_9EURY</name>
<sequence length="71" mass="7226">MSGRHEATGVTGLDGVDRADLLLLAIPLAFCAVYAVGSLITRGYTVPVAGASLAAAAFVADGLFWHPPNEA</sequence>
<evidence type="ECO:0000256" key="1">
    <source>
        <dbReference type="SAM" id="Phobius"/>
    </source>
</evidence>
<dbReference type="Pfam" id="PF26047">
    <property type="entry name" value="DUF8015"/>
    <property type="match status" value="1"/>
</dbReference>
<reference evidence="2 3" key="1">
    <citation type="journal article" date="2014" name="PLoS Genet.">
        <title>Phylogenetically driven sequencing of extremely halophilic archaea reveals strategies for static and dynamic osmo-response.</title>
        <authorList>
            <person name="Becker E.A."/>
            <person name="Seitzer P.M."/>
            <person name="Tritt A."/>
            <person name="Larsen D."/>
            <person name="Krusor M."/>
            <person name="Yao A.I."/>
            <person name="Wu D."/>
            <person name="Madern D."/>
            <person name="Eisen J.A."/>
            <person name="Darling A.E."/>
            <person name="Facciotti M.T."/>
        </authorList>
    </citation>
    <scope>NUCLEOTIDE SEQUENCE [LARGE SCALE GENOMIC DNA]</scope>
    <source>
        <strain evidence="2 3">DSM 19288</strain>
    </source>
</reference>
<proteinExistence type="predicted"/>
<dbReference type="PATRIC" id="fig|1227465.4.peg.3135"/>
<comment type="caution">
    <text evidence="2">The sequence shown here is derived from an EMBL/GenBank/DDBJ whole genome shotgun (WGS) entry which is preliminary data.</text>
</comment>
<dbReference type="InterPro" id="IPR058328">
    <property type="entry name" value="DUF8015"/>
</dbReference>
<evidence type="ECO:0000313" key="3">
    <source>
        <dbReference type="Proteomes" id="UP000011586"/>
    </source>
</evidence>
<dbReference type="EMBL" id="AOJK01000073">
    <property type="protein sequence ID" value="ELZ40057.1"/>
    <property type="molecule type" value="Genomic_DNA"/>
</dbReference>
<protein>
    <submittedName>
        <fullName evidence="2">Uncharacterized protein</fullName>
    </submittedName>
</protein>
<keyword evidence="1" id="KW-1133">Transmembrane helix</keyword>
<evidence type="ECO:0000313" key="2">
    <source>
        <dbReference type="EMBL" id="ELZ40057.1"/>
    </source>
</evidence>
<dbReference type="AlphaFoldDB" id="M0DZE9"/>
<keyword evidence="1" id="KW-0812">Transmembrane</keyword>